<dbReference type="InterPro" id="IPR017585">
    <property type="entry name" value="SAF_FlgA"/>
</dbReference>
<dbReference type="PANTHER" id="PTHR36307:SF1">
    <property type="entry name" value="FLAGELLA BASAL BODY P-RING FORMATION PROTEIN FLGA"/>
    <property type="match status" value="1"/>
</dbReference>
<evidence type="ECO:0000256" key="2">
    <source>
        <dbReference type="ARBA" id="ARBA00010474"/>
    </source>
</evidence>
<proteinExistence type="inferred from homology"/>
<evidence type="ECO:0000256" key="3">
    <source>
        <dbReference type="ARBA" id="ARBA00014754"/>
    </source>
</evidence>
<dbReference type="Pfam" id="PF13144">
    <property type="entry name" value="ChapFlgA"/>
    <property type="match status" value="1"/>
</dbReference>
<comment type="subcellular location">
    <subcellularLocation>
        <location evidence="1 7">Periplasm</location>
    </subcellularLocation>
</comment>
<dbReference type="CDD" id="cd11614">
    <property type="entry name" value="SAF_CpaB_FlgA_like"/>
    <property type="match status" value="1"/>
</dbReference>
<dbReference type="Proteomes" id="UP001501479">
    <property type="component" value="Unassembled WGS sequence"/>
</dbReference>
<name>A0ABP7DDH0_9GAMM</name>
<evidence type="ECO:0000256" key="1">
    <source>
        <dbReference type="ARBA" id="ARBA00004418"/>
    </source>
</evidence>
<sequence>MIYIIKNPSNRPRRERQFPPGSLLLTLLLMALPVRAELEQGLVAAATERLEQHARLQQWLPYQSDIVPWLPAGAAHLPDCSQPPLYQPAQPDAEPWGRIPYLIQCQDQPGWSIRARVKVKVRLPVWVAAKPLQRDRQITPADVQLKSMAIHRLHRGFFGGREAPSQRLLRNLAAGKPLYPGLLAPVWLVQKNEQVVIEAVGESFSVSTKGLALGNGSEGDMIPVRNLDSDQRIQAQVVAEHRVRTLH</sequence>
<comment type="caution">
    <text evidence="9">The sequence shown here is derived from an EMBL/GenBank/DDBJ whole genome shotgun (WGS) entry which is preliminary data.</text>
</comment>
<evidence type="ECO:0000256" key="5">
    <source>
        <dbReference type="ARBA" id="ARBA00022764"/>
    </source>
</evidence>
<evidence type="ECO:0000313" key="9">
    <source>
        <dbReference type="EMBL" id="GAA3702846.1"/>
    </source>
</evidence>
<dbReference type="RefSeq" id="WP_344962404.1">
    <property type="nucleotide sequence ID" value="NZ_BAABDS010000009.1"/>
</dbReference>
<dbReference type="InterPro" id="IPR013974">
    <property type="entry name" value="SAF"/>
</dbReference>
<evidence type="ECO:0000313" key="10">
    <source>
        <dbReference type="Proteomes" id="UP001501479"/>
    </source>
</evidence>
<dbReference type="Gene3D" id="3.90.1210.10">
    <property type="entry name" value="Antifreeze-like/N-acetylneuraminic acid synthase C-terminal domain"/>
    <property type="match status" value="1"/>
</dbReference>
<dbReference type="InterPro" id="IPR039246">
    <property type="entry name" value="Flagellar_FlgA"/>
</dbReference>
<gene>
    <name evidence="9" type="ORF">GCM10022421_06830</name>
</gene>
<evidence type="ECO:0000256" key="6">
    <source>
        <dbReference type="ARBA" id="ARBA00025643"/>
    </source>
</evidence>
<keyword evidence="5 7" id="KW-0574">Periplasm</keyword>
<evidence type="ECO:0000256" key="7">
    <source>
        <dbReference type="RuleBase" id="RU362063"/>
    </source>
</evidence>
<keyword evidence="10" id="KW-1185">Reference proteome</keyword>
<comment type="function">
    <text evidence="6 7">Involved in the assembly process of the P-ring formation. It may associate with FlgF on the rod constituting a structure essential for the P-ring assembly or may act as a modulator protein for the P-ring assembly.</text>
</comment>
<comment type="similarity">
    <text evidence="2 7">Belongs to the FlgA family.</text>
</comment>
<reference evidence="10" key="1">
    <citation type="journal article" date="2019" name="Int. J. Syst. Evol. Microbiol.">
        <title>The Global Catalogue of Microorganisms (GCM) 10K type strain sequencing project: providing services to taxonomists for standard genome sequencing and annotation.</title>
        <authorList>
            <consortium name="The Broad Institute Genomics Platform"/>
            <consortium name="The Broad Institute Genome Sequencing Center for Infectious Disease"/>
            <person name="Wu L."/>
            <person name="Ma J."/>
        </authorList>
    </citation>
    <scope>NUCLEOTIDE SEQUENCE [LARGE SCALE GENOMIC DNA]</scope>
    <source>
        <strain evidence="10">JCM 17329</strain>
    </source>
</reference>
<dbReference type="NCBIfam" id="TIGR03170">
    <property type="entry name" value="flgA_cterm"/>
    <property type="match status" value="1"/>
</dbReference>
<dbReference type="SMART" id="SM00858">
    <property type="entry name" value="SAF"/>
    <property type="match status" value="1"/>
</dbReference>
<evidence type="ECO:0000256" key="4">
    <source>
        <dbReference type="ARBA" id="ARBA00022729"/>
    </source>
</evidence>
<dbReference type="PANTHER" id="PTHR36307">
    <property type="entry name" value="FLAGELLA BASAL BODY P-RING FORMATION PROTEIN FLGA"/>
    <property type="match status" value="1"/>
</dbReference>
<evidence type="ECO:0000259" key="8">
    <source>
        <dbReference type="SMART" id="SM00858"/>
    </source>
</evidence>
<dbReference type="Gene3D" id="2.30.30.760">
    <property type="match status" value="1"/>
</dbReference>
<feature type="domain" description="SAF" evidence="8">
    <location>
        <begin position="123"/>
        <end position="184"/>
    </location>
</feature>
<accession>A0ABP7DDH0</accession>
<keyword evidence="4" id="KW-0732">Signal</keyword>
<dbReference type="EMBL" id="BAABDS010000009">
    <property type="protein sequence ID" value="GAA3702846.1"/>
    <property type="molecule type" value="Genomic_DNA"/>
</dbReference>
<keyword evidence="7" id="KW-1005">Bacterial flagellum biogenesis</keyword>
<organism evidence="9 10">
    <name type="scientific">Oceanisphaera sediminis</name>
    <dbReference type="NCBI Taxonomy" id="981381"/>
    <lineage>
        <taxon>Bacteria</taxon>
        <taxon>Pseudomonadati</taxon>
        <taxon>Pseudomonadota</taxon>
        <taxon>Gammaproteobacteria</taxon>
        <taxon>Aeromonadales</taxon>
        <taxon>Aeromonadaceae</taxon>
        <taxon>Oceanisphaera</taxon>
    </lineage>
</organism>
<protein>
    <recommendedName>
        <fullName evidence="3 7">Flagella basal body P-ring formation protein FlgA</fullName>
    </recommendedName>
</protein>